<protein>
    <submittedName>
        <fullName evidence="1">Uncharacterized protein</fullName>
    </submittedName>
</protein>
<reference evidence="1" key="1">
    <citation type="journal article" date="2021" name="Nat. Commun.">
        <title>Genetic determinants of endophytism in the Arabidopsis root mycobiome.</title>
        <authorList>
            <person name="Mesny F."/>
            <person name="Miyauchi S."/>
            <person name="Thiergart T."/>
            <person name="Pickel B."/>
            <person name="Atanasova L."/>
            <person name="Karlsson M."/>
            <person name="Huettel B."/>
            <person name="Barry K.W."/>
            <person name="Haridas S."/>
            <person name="Chen C."/>
            <person name="Bauer D."/>
            <person name="Andreopoulos W."/>
            <person name="Pangilinan J."/>
            <person name="LaButti K."/>
            <person name="Riley R."/>
            <person name="Lipzen A."/>
            <person name="Clum A."/>
            <person name="Drula E."/>
            <person name="Henrissat B."/>
            <person name="Kohler A."/>
            <person name="Grigoriev I.V."/>
            <person name="Martin F.M."/>
            <person name="Hacquard S."/>
        </authorList>
    </citation>
    <scope>NUCLEOTIDE SEQUENCE</scope>
    <source>
        <strain evidence="1">MPI-SDFR-AT-0120</strain>
    </source>
</reference>
<name>A0A8K0W635_9PLEO</name>
<organism evidence="1 2">
    <name type="scientific">Paraphoma chrysanthemicola</name>
    <dbReference type="NCBI Taxonomy" id="798071"/>
    <lineage>
        <taxon>Eukaryota</taxon>
        <taxon>Fungi</taxon>
        <taxon>Dikarya</taxon>
        <taxon>Ascomycota</taxon>
        <taxon>Pezizomycotina</taxon>
        <taxon>Dothideomycetes</taxon>
        <taxon>Pleosporomycetidae</taxon>
        <taxon>Pleosporales</taxon>
        <taxon>Pleosporineae</taxon>
        <taxon>Phaeosphaeriaceae</taxon>
        <taxon>Paraphoma</taxon>
    </lineage>
</organism>
<dbReference type="EMBL" id="JAGMVJ010000001">
    <property type="protein sequence ID" value="KAH7095845.1"/>
    <property type="molecule type" value="Genomic_DNA"/>
</dbReference>
<accession>A0A8K0W635</accession>
<evidence type="ECO:0000313" key="2">
    <source>
        <dbReference type="Proteomes" id="UP000813461"/>
    </source>
</evidence>
<evidence type="ECO:0000313" key="1">
    <source>
        <dbReference type="EMBL" id="KAH7095845.1"/>
    </source>
</evidence>
<dbReference type="AlphaFoldDB" id="A0A8K0W635"/>
<sequence>MRPMRSPCLHLLGLCFQMKTRWGLRSLDETQNQQHCHGSRTILARSQPQVCDRGRKVWELSSPQTLENAHTPTSRAAAARNAHTNRYQQSRCELVATRINVARY</sequence>
<gene>
    <name evidence="1" type="ORF">FB567DRAFT_513539</name>
</gene>
<comment type="caution">
    <text evidence="1">The sequence shown here is derived from an EMBL/GenBank/DDBJ whole genome shotgun (WGS) entry which is preliminary data.</text>
</comment>
<dbReference type="Proteomes" id="UP000813461">
    <property type="component" value="Unassembled WGS sequence"/>
</dbReference>
<keyword evidence="2" id="KW-1185">Reference proteome</keyword>
<proteinExistence type="predicted"/>